<dbReference type="EMBL" id="BAABHW010000007">
    <property type="protein sequence ID" value="GAA5081204.1"/>
    <property type="molecule type" value="Genomic_DNA"/>
</dbReference>
<evidence type="ECO:0000313" key="4">
    <source>
        <dbReference type="Proteomes" id="UP001499910"/>
    </source>
</evidence>
<reference evidence="4" key="1">
    <citation type="journal article" date="2019" name="Int. J. Syst. Evol. Microbiol.">
        <title>The Global Catalogue of Microorganisms (GCM) 10K type strain sequencing project: providing services to taxonomists for standard genome sequencing and annotation.</title>
        <authorList>
            <consortium name="The Broad Institute Genomics Platform"/>
            <consortium name="The Broad Institute Genome Sequencing Center for Infectious Disease"/>
            <person name="Wu L."/>
            <person name="Ma J."/>
        </authorList>
    </citation>
    <scope>NUCLEOTIDE SEQUENCE [LARGE SCALE GENOMIC DNA]</scope>
    <source>
        <strain evidence="4">JCM 18015</strain>
    </source>
</reference>
<dbReference type="Gene3D" id="3.30.910.20">
    <property type="entry name" value="Skp domain"/>
    <property type="match status" value="1"/>
</dbReference>
<keyword evidence="4" id="KW-1185">Reference proteome</keyword>
<gene>
    <name evidence="3" type="ORF">GCM10023209_35650</name>
</gene>
<sequence length="192" mass="20890">MLNQEQLVSGTRFGQRIQRELEAASSALSAQNRRIEAQLTEEELDLTELRDTMAPEEFRALADEFDTRVEEIRAAQAAKARDLQTQAEAAQSRFFELSFPILLELVRDRGAAVLMDSRAVLLSAESVDITAAAIVRIDGELGEGGDTPLISVDGVYPVAPDSPVLPQEDTDVPPPVELETDPDAPSGAEETE</sequence>
<feature type="coiled-coil region" evidence="1">
    <location>
        <begin position="18"/>
        <end position="93"/>
    </location>
</feature>
<evidence type="ECO:0000313" key="3">
    <source>
        <dbReference type="EMBL" id="GAA5081204.1"/>
    </source>
</evidence>
<evidence type="ECO:0008006" key="5">
    <source>
        <dbReference type="Google" id="ProtNLM"/>
    </source>
</evidence>
<comment type="caution">
    <text evidence="3">The sequence shown here is derived from an EMBL/GenBank/DDBJ whole genome shotgun (WGS) entry which is preliminary data.</text>
</comment>
<proteinExistence type="predicted"/>
<protein>
    <recommendedName>
        <fullName evidence="5">Periplasmic chaperone for outer membrane proteins Skp</fullName>
    </recommendedName>
</protein>
<evidence type="ECO:0000256" key="2">
    <source>
        <dbReference type="SAM" id="MobiDB-lite"/>
    </source>
</evidence>
<organism evidence="3 4">
    <name type="scientific">[Roseibacterium] beibuensis</name>
    <dbReference type="NCBI Taxonomy" id="1193142"/>
    <lineage>
        <taxon>Bacteria</taxon>
        <taxon>Pseudomonadati</taxon>
        <taxon>Pseudomonadota</taxon>
        <taxon>Alphaproteobacteria</taxon>
        <taxon>Rhodobacterales</taxon>
        <taxon>Roseobacteraceae</taxon>
        <taxon>Roseicyclus</taxon>
    </lineage>
</organism>
<feature type="region of interest" description="Disordered" evidence="2">
    <location>
        <begin position="152"/>
        <end position="192"/>
    </location>
</feature>
<dbReference type="SUPFAM" id="SSF111384">
    <property type="entry name" value="OmpH-like"/>
    <property type="match status" value="1"/>
</dbReference>
<dbReference type="InterPro" id="IPR024930">
    <property type="entry name" value="Skp_dom_sf"/>
</dbReference>
<evidence type="ECO:0000256" key="1">
    <source>
        <dbReference type="SAM" id="Coils"/>
    </source>
</evidence>
<accession>A0ABP9LQJ3</accession>
<dbReference type="Proteomes" id="UP001499910">
    <property type="component" value="Unassembled WGS sequence"/>
</dbReference>
<keyword evidence="1" id="KW-0175">Coiled coil</keyword>
<dbReference type="Pfam" id="PF03938">
    <property type="entry name" value="OmpH"/>
    <property type="match status" value="1"/>
</dbReference>
<name>A0ABP9LQJ3_9RHOB</name>
<dbReference type="SMART" id="SM00935">
    <property type="entry name" value="OmpH"/>
    <property type="match status" value="1"/>
</dbReference>
<dbReference type="InterPro" id="IPR005632">
    <property type="entry name" value="Chaperone_Skp"/>
</dbReference>